<dbReference type="STRING" id="89059.LAC1533_1362"/>
<dbReference type="KEGG" id="laca:LAC1533_1362"/>
<dbReference type="EMBL" id="JQBK01000161">
    <property type="protein sequence ID" value="KRN78103.1"/>
    <property type="molecule type" value="Genomic_DNA"/>
</dbReference>
<evidence type="ECO:0000313" key="7">
    <source>
        <dbReference type="EMBL" id="SFV40782.1"/>
    </source>
</evidence>
<reference evidence="6 8" key="1">
    <citation type="journal article" date="2015" name="Genome Announc.">
        <title>Expanding the biotechnology potential of lactobacilli through comparative genomics of 213 strains and associated genera.</title>
        <authorList>
            <person name="Sun Z."/>
            <person name="Harris H.M."/>
            <person name="McCann A."/>
            <person name="Guo C."/>
            <person name="Argimon S."/>
            <person name="Zhang W."/>
            <person name="Yang X."/>
            <person name="Jeffery I.B."/>
            <person name="Cooney J.C."/>
            <person name="Kagawa T.F."/>
            <person name="Liu W."/>
            <person name="Song Y."/>
            <person name="Salvetti E."/>
            <person name="Wrobel A."/>
            <person name="Rasinkangas P."/>
            <person name="Parkhill J."/>
            <person name="Rea M.C."/>
            <person name="O'Sullivan O."/>
            <person name="Ritari J."/>
            <person name="Douillard F.P."/>
            <person name="Paul Ross R."/>
            <person name="Yang R."/>
            <person name="Briner A.E."/>
            <person name="Felis G.E."/>
            <person name="de Vos W.M."/>
            <person name="Barrangou R."/>
            <person name="Klaenhammer T.R."/>
            <person name="Caufield P.W."/>
            <person name="Cui Y."/>
            <person name="Zhang H."/>
            <person name="O'Toole P.W."/>
        </authorList>
    </citation>
    <scope>NUCLEOTIDE SEQUENCE [LARGE SCALE GENOMIC DNA]</scope>
    <source>
        <strain evidence="6 8">DSM 15353</strain>
    </source>
</reference>
<dbReference type="Gene3D" id="3.10.20.730">
    <property type="entry name" value="RNAP, epsilon subunit-like"/>
    <property type="match status" value="1"/>
</dbReference>
<dbReference type="EC" id="2.7.7.6" evidence="5"/>
<proteinExistence type="inferred from homology"/>
<dbReference type="OrthoDB" id="2147503at2"/>
<evidence type="ECO:0000313" key="6">
    <source>
        <dbReference type="EMBL" id="KRN78103.1"/>
    </source>
</evidence>
<evidence type="ECO:0000256" key="2">
    <source>
        <dbReference type="ARBA" id="ARBA00022679"/>
    </source>
</evidence>
<keyword evidence="2 5" id="KW-0808">Transferase</keyword>
<gene>
    <name evidence="5" type="primary">rpoY</name>
    <name evidence="6" type="ORF">IV43_GL000625</name>
    <name evidence="7" type="ORF">LAC1533_1362</name>
</gene>
<comment type="function">
    <text evidence="5">A non-essential component of RNA polymerase (RNAP).</text>
</comment>
<accession>A0A0R2JU33</accession>
<dbReference type="InterPro" id="IPR009907">
    <property type="entry name" value="RpoY"/>
</dbReference>
<evidence type="ECO:0000256" key="1">
    <source>
        <dbReference type="ARBA" id="ARBA00022478"/>
    </source>
</evidence>
<comment type="subunit">
    <text evidence="5">RNAP is composed of a core of 2 alpha, a beta and a beta' subunit. The core is associated with a delta subunit, and at least one of epsilon or omega. When a sigma factor is associated with the core the holoenzyme is formed, which can initiate transcription.</text>
</comment>
<dbReference type="GO" id="GO:0003677">
    <property type="term" value="F:DNA binding"/>
    <property type="evidence" value="ECO:0007669"/>
    <property type="project" value="UniProtKB-UniRule"/>
</dbReference>
<dbReference type="Proteomes" id="UP000051491">
    <property type="component" value="Unassembled WGS sequence"/>
</dbReference>
<evidence type="ECO:0000256" key="4">
    <source>
        <dbReference type="ARBA" id="ARBA00023163"/>
    </source>
</evidence>
<sequence>MIFKVYYQPTKGISPRRENTECLYLEADSEVEARALVEEQTNHNIEFIEQLDGAALEYEQQSVNYQLTEFSK</sequence>
<dbReference type="HAMAP" id="MF_01553">
    <property type="entry name" value="RNApol_bact_RpoY"/>
    <property type="match status" value="1"/>
</dbReference>
<comment type="similarity">
    <text evidence="5">Belongs to the RNA polymerase subunit epsilon family.</text>
</comment>
<evidence type="ECO:0000313" key="9">
    <source>
        <dbReference type="Proteomes" id="UP000190935"/>
    </source>
</evidence>
<dbReference type="NCBIfam" id="NF010188">
    <property type="entry name" value="PRK13667.1"/>
    <property type="match status" value="1"/>
</dbReference>
<dbReference type="GeneID" id="95349456"/>
<protein>
    <recommendedName>
        <fullName evidence="5">DNA-directed RNA polymerase subunit epsilon</fullName>
        <shortName evidence="5">RNAP epsilon subunit</shortName>
        <ecNumber evidence="5">2.7.7.6</ecNumber>
    </recommendedName>
    <alternativeName>
        <fullName evidence="5">RNA polymerase epsilon subunit</fullName>
    </alternativeName>
    <alternativeName>
        <fullName evidence="5">Transcriptase subunit epsilon</fullName>
    </alternativeName>
</protein>
<dbReference type="GO" id="GO:0000428">
    <property type="term" value="C:DNA-directed RNA polymerase complex"/>
    <property type="evidence" value="ECO:0007669"/>
    <property type="project" value="UniProtKB-KW"/>
</dbReference>
<evidence type="ECO:0000313" key="8">
    <source>
        <dbReference type="Proteomes" id="UP000051491"/>
    </source>
</evidence>
<dbReference type="Pfam" id="PF07288">
    <property type="entry name" value="RpoY"/>
    <property type="match status" value="1"/>
</dbReference>
<dbReference type="EMBL" id="LT630287">
    <property type="protein sequence ID" value="SFV40782.1"/>
    <property type="molecule type" value="Genomic_DNA"/>
</dbReference>
<evidence type="ECO:0000256" key="3">
    <source>
        <dbReference type="ARBA" id="ARBA00022695"/>
    </source>
</evidence>
<keyword evidence="1 5" id="KW-0240">DNA-directed RNA polymerase</keyword>
<dbReference type="Proteomes" id="UP000190935">
    <property type="component" value="Chromosome I"/>
</dbReference>
<reference evidence="7" key="3">
    <citation type="submission" date="2016-11" db="EMBL/GenBank/DDBJ databases">
        <authorList>
            <person name="Jaros S."/>
            <person name="Januszkiewicz K."/>
            <person name="Wedrychowicz H."/>
        </authorList>
    </citation>
    <scope>NUCLEOTIDE SEQUENCE [LARGE SCALE GENOMIC DNA]</scope>
    <source>
        <strain evidence="7">ACA-DC 1533</strain>
    </source>
</reference>
<organism evidence="6 8">
    <name type="scientific">Ligilactobacillus acidipiscis</name>
    <dbReference type="NCBI Taxonomy" id="89059"/>
    <lineage>
        <taxon>Bacteria</taxon>
        <taxon>Bacillati</taxon>
        <taxon>Bacillota</taxon>
        <taxon>Bacilli</taxon>
        <taxon>Lactobacillales</taxon>
        <taxon>Lactobacillaceae</taxon>
        <taxon>Ligilactobacillus</taxon>
    </lineage>
</organism>
<comment type="catalytic activity">
    <reaction evidence="5">
        <text>RNA(n) + a ribonucleoside 5'-triphosphate = RNA(n+1) + diphosphate</text>
        <dbReference type="Rhea" id="RHEA:21248"/>
        <dbReference type="Rhea" id="RHEA-COMP:14527"/>
        <dbReference type="Rhea" id="RHEA-COMP:17342"/>
        <dbReference type="ChEBI" id="CHEBI:33019"/>
        <dbReference type="ChEBI" id="CHEBI:61557"/>
        <dbReference type="ChEBI" id="CHEBI:140395"/>
        <dbReference type="EC" id="2.7.7.6"/>
    </reaction>
</comment>
<dbReference type="GO" id="GO:0003899">
    <property type="term" value="F:DNA-directed RNA polymerase activity"/>
    <property type="evidence" value="ECO:0007669"/>
    <property type="project" value="UniProtKB-UniRule"/>
</dbReference>
<dbReference type="AlphaFoldDB" id="A0A0R2JU33"/>
<dbReference type="RefSeq" id="WP_010494636.1">
    <property type="nucleotide sequence ID" value="NZ_JBHUGU010000002.1"/>
</dbReference>
<dbReference type="GO" id="GO:0006351">
    <property type="term" value="P:DNA-templated transcription"/>
    <property type="evidence" value="ECO:0007669"/>
    <property type="project" value="UniProtKB-UniRule"/>
</dbReference>
<reference evidence="9" key="2">
    <citation type="submission" date="2016-11" db="EMBL/GenBank/DDBJ databases">
        <authorList>
            <person name="Papadimitriou K."/>
        </authorList>
    </citation>
    <scope>NUCLEOTIDE SEQUENCE [LARGE SCALE GENOMIC DNA]</scope>
    <source>
        <strain evidence="9">ACA-DC 1533</strain>
    </source>
</reference>
<evidence type="ECO:0000256" key="5">
    <source>
        <dbReference type="HAMAP-Rule" id="MF_01553"/>
    </source>
</evidence>
<dbReference type="PATRIC" id="fig|89059.3.peg.645"/>
<name>A0A0R2JU33_9LACO</name>
<keyword evidence="4 5" id="KW-0804">Transcription</keyword>
<keyword evidence="3 5" id="KW-0548">Nucleotidyltransferase</keyword>